<organism evidence="2 3">
    <name type="scientific">Phytophthora megakarya</name>
    <dbReference type="NCBI Taxonomy" id="4795"/>
    <lineage>
        <taxon>Eukaryota</taxon>
        <taxon>Sar</taxon>
        <taxon>Stramenopiles</taxon>
        <taxon>Oomycota</taxon>
        <taxon>Peronosporomycetes</taxon>
        <taxon>Peronosporales</taxon>
        <taxon>Peronosporaceae</taxon>
        <taxon>Phytophthora</taxon>
    </lineage>
</organism>
<comment type="caution">
    <text evidence="2">The sequence shown here is derived from an EMBL/GenBank/DDBJ whole genome shotgun (WGS) entry which is preliminary data.</text>
</comment>
<proteinExistence type="predicted"/>
<evidence type="ECO:0000256" key="1">
    <source>
        <dbReference type="SAM" id="MobiDB-lite"/>
    </source>
</evidence>
<feature type="region of interest" description="Disordered" evidence="1">
    <location>
        <begin position="70"/>
        <end position="110"/>
    </location>
</feature>
<feature type="compositionally biased region" description="Polar residues" evidence="1">
    <location>
        <begin position="1"/>
        <end position="12"/>
    </location>
</feature>
<dbReference type="Proteomes" id="UP000198211">
    <property type="component" value="Unassembled WGS sequence"/>
</dbReference>
<feature type="region of interest" description="Disordered" evidence="1">
    <location>
        <begin position="1"/>
        <end position="44"/>
    </location>
</feature>
<gene>
    <name evidence="2" type="ORF">PHMEG_00010436</name>
</gene>
<evidence type="ECO:0008006" key="4">
    <source>
        <dbReference type="Google" id="ProtNLM"/>
    </source>
</evidence>
<name>A0A225WEA5_9STRA</name>
<reference evidence="3" key="1">
    <citation type="submission" date="2017-03" db="EMBL/GenBank/DDBJ databases">
        <title>Phytopthora megakarya and P. palmivora, two closely related causual agents of cacao black pod achieved similar genome size and gene model numbers by different mechanisms.</title>
        <authorList>
            <person name="Ali S."/>
            <person name="Shao J."/>
            <person name="Larry D.J."/>
            <person name="Kronmiller B."/>
            <person name="Shen D."/>
            <person name="Strem M.D."/>
            <person name="Melnick R.L."/>
            <person name="Guiltinan M.J."/>
            <person name="Tyler B.M."/>
            <person name="Meinhardt L.W."/>
            <person name="Bailey B.A."/>
        </authorList>
    </citation>
    <scope>NUCLEOTIDE SEQUENCE [LARGE SCALE GENOMIC DNA]</scope>
    <source>
        <strain evidence="3">zdho120</strain>
    </source>
</reference>
<dbReference type="EMBL" id="NBNE01001041">
    <property type="protein sequence ID" value="OWZ15862.1"/>
    <property type="molecule type" value="Genomic_DNA"/>
</dbReference>
<accession>A0A225WEA5</accession>
<evidence type="ECO:0000313" key="3">
    <source>
        <dbReference type="Proteomes" id="UP000198211"/>
    </source>
</evidence>
<keyword evidence="3" id="KW-1185">Reference proteome</keyword>
<dbReference type="AlphaFoldDB" id="A0A225WEA5"/>
<sequence length="323" mass="35446">MTSRMTPITEPSVSFDDSGDYSDSKEDTEDDYLEEKTPVSELSEGAVVSLGHSAVVKSLARNLTEELEGMAGPAMDSDDDGSDGVKLSPATRKETSQSSGFRPPINGDTPVANKAIGKTLAIMMTKSSWMQNVRTTLARQAVWMNLGRDFVVPIHSTSTRQVDQDTVMLLRAMGCELPRFPSNAALDDWAPADAGTALRKGKKKLRAAFGVEEIAPGLKQNESSTDVFGSKGSPYMHDSHMVTPSLRAAKPEWYYSAKREDKERVCDYLNRLNGYARNAGVQFENGGSEAKDHVEHFLDTCGDRGLEERLVHVRVMVFTTSRI</sequence>
<evidence type="ECO:0000313" key="2">
    <source>
        <dbReference type="EMBL" id="OWZ15862.1"/>
    </source>
</evidence>
<protein>
    <recommendedName>
        <fullName evidence="4">Eukaryotic/viral aspartic protease</fullName>
    </recommendedName>
</protein>